<sequence length="80" mass="9743">MLRRLRFADYCVQTALELELGFAKGGAPQELTHRLEFLLDQLVLVRRRFRVLLWLARMRNRMRRMVLADARRLRYLKLLE</sequence>
<proteinExistence type="predicted"/>
<protein>
    <submittedName>
        <fullName evidence="1">Uncharacterized protein</fullName>
    </submittedName>
</protein>
<reference evidence="1 2" key="1">
    <citation type="submission" date="2019-05" db="EMBL/GenBank/DDBJ databases">
        <title>Mumia sp. nov., isolated from the intestinal contents of plateau pika (Ochotona curzoniae) in the Qinghai-Tibet plateau of China.</title>
        <authorList>
            <person name="Tian Z."/>
        </authorList>
    </citation>
    <scope>NUCLEOTIDE SEQUENCE [LARGE SCALE GENOMIC DNA]</scope>
    <source>
        <strain evidence="2">527</strain>
    </source>
</reference>
<comment type="caution">
    <text evidence="1">The sequence shown here is derived from an EMBL/GenBank/DDBJ whole genome shotgun (WGS) entry which is preliminary data.</text>
</comment>
<dbReference type="AlphaFoldDB" id="A0A5C4MAG3"/>
<name>A0A5C4MAG3_9ACTN</name>
<dbReference type="RefSeq" id="WP_139107145.1">
    <property type="nucleotide sequence ID" value="NZ_VDFR01000190.1"/>
</dbReference>
<evidence type="ECO:0000313" key="2">
    <source>
        <dbReference type="Proteomes" id="UP000306740"/>
    </source>
</evidence>
<gene>
    <name evidence="1" type="ORF">FHE65_30350</name>
</gene>
<organism evidence="1 2">
    <name type="scientific">Mumia zhuanghuii</name>
    <dbReference type="NCBI Taxonomy" id="2585211"/>
    <lineage>
        <taxon>Bacteria</taxon>
        <taxon>Bacillati</taxon>
        <taxon>Actinomycetota</taxon>
        <taxon>Actinomycetes</taxon>
        <taxon>Propionibacteriales</taxon>
        <taxon>Nocardioidaceae</taxon>
        <taxon>Mumia</taxon>
    </lineage>
</organism>
<dbReference type="Proteomes" id="UP000306740">
    <property type="component" value="Unassembled WGS sequence"/>
</dbReference>
<evidence type="ECO:0000313" key="1">
    <source>
        <dbReference type="EMBL" id="TNC32522.1"/>
    </source>
</evidence>
<accession>A0A5C4MAG3</accession>
<dbReference type="EMBL" id="VDFR01000190">
    <property type="protein sequence ID" value="TNC32522.1"/>
    <property type="molecule type" value="Genomic_DNA"/>
</dbReference>